<feature type="non-terminal residue" evidence="2">
    <location>
        <position position="1"/>
    </location>
</feature>
<feature type="transmembrane region" description="Helical" evidence="1">
    <location>
        <begin position="143"/>
        <end position="166"/>
    </location>
</feature>
<sequence length="479" mass="52371">MPPATMENTGTNRNLQHPCFSPRPASVVSIFFVGLVGGFPGGLLLGQTSVTLLQSLELLTGNNTLMNQLENYVKQYHVGAFDIYAYFTGRQTKNNMYNVFLYLVIEEFSSYSLVISLAVGVFMGFLTYQLVIKTCEATAERKALALAGPVCLTGVTATGGFLGLALERVLSLITSVEILTFISISVSIVVVSTVLLVFALSFYLNCLHKWIGFDWKDWMTCFCFTLFKFPVILSILCFLIVLKSKMILLFSLFSVNFIILLNEEHLFQRFFAPLALPLFLTDVFNIAKLPIVTTHSDIMKDAVLGGLFVGALTVQILMIFIGIFLFETRRTGGAFKICGTSAAFGGAAIAALQSRVLGPGPTIGALVGVSGAAGVSLGAWRALTDTFTQEAAECYYGRLGLAVGAVVGTFLLSHSYNGLSTMFMCFCASVITPELDPTQQIISVIKHKRGWQLKVCFCFMVFLIWSFFTCFYFCFLGGG</sequence>
<reference evidence="2" key="1">
    <citation type="submission" date="2020-03" db="EMBL/GenBank/DDBJ databases">
        <title>Intra-Species Differences in Population Size shape Life History and Genome Evolution.</title>
        <authorList>
            <person name="Willemsen D."/>
            <person name="Cui R."/>
            <person name="Valenzano D.R."/>
        </authorList>
    </citation>
    <scope>NUCLEOTIDE SEQUENCE</scope>
    <source>
        <strain evidence="2">GRZ</strain>
        <tissue evidence="2">Whole</tissue>
    </source>
</reference>
<comment type="caution">
    <text evidence="2">The sequence shown here is derived from an EMBL/GenBank/DDBJ whole genome shotgun (WGS) entry which is preliminary data.</text>
</comment>
<proteinExistence type="predicted"/>
<feature type="transmembrane region" description="Helical" evidence="1">
    <location>
        <begin position="363"/>
        <end position="383"/>
    </location>
</feature>
<evidence type="ECO:0000313" key="2">
    <source>
        <dbReference type="EMBL" id="KAF7210334.1"/>
    </source>
</evidence>
<accession>A0A9D2Y022</accession>
<keyword evidence="1" id="KW-0812">Transmembrane</keyword>
<feature type="transmembrane region" description="Helical" evidence="1">
    <location>
        <begin position="303"/>
        <end position="326"/>
    </location>
</feature>
<dbReference type="AlphaFoldDB" id="A0A9D2Y022"/>
<feature type="transmembrane region" description="Helical" evidence="1">
    <location>
        <begin position="247"/>
        <end position="263"/>
    </location>
</feature>
<feature type="transmembrane region" description="Helical" evidence="1">
    <location>
        <begin position="218"/>
        <end position="241"/>
    </location>
</feature>
<feature type="transmembrane region" description="Helical" evidence="1">
    <location>
        <begin position="108"/>
        <end position="131"/>
    </location>
</feature>
<feature type="transmembrane region" description="Helical" evidence="1">
    <location>
        <begin position="333"/>
        <end position="351"/>
    </location>
</feature>
<protein>
    <submittedName>
        <fullName evidence="2">LOC107390988-like protein</fullName>
    </submittedName>
</protein>
<gene>
    <name evidence="2" type="ORF">G4P62_014763</name>
</gene>
<organism evidence="2 3">
    <name type="scientific">Nothobranchius furzeri</name>
    <name type="common">Turquoise killifish</name>
    <dbReference type="NCBI Taxonomy" id="105023"/>
    <lineage>
        <taxon>Eukaryota</taxon>
        <taxon>Metazoa</taxon>
        <taxon>Chordata</taxon>
        <taxon>Craniata</taxon>
        <taxon>Vertebrata</taxon>
        <taxon>Euteleostomi</taxon>
        <taxon>Actinopterygii</taxon>
        <taxon>Neopterygii</taxon>
        <taxon>Teleostei</taxon>
        <taxon>Neoteleostei</taxon>
        <taxon>Acanthomorphata</taxon>
        <taxon>Ovalentaria</taxon>
        <taxon>Atherinomorphae</taxon>
        <taxon>Cyprinodontiformes</taxon>
        <taxon>Nothobranchiidae</taxon>
        <taxon>Nothobranchius</taxon>
    </lineage>
</organism>
<dbReference type="EMBL" id="JAAVVJ010000013">
    <property type="protein sequence ID" value="KAF7210334.1"/>
    <property type="molecule type" value="Genomic_DNA"/>
</dbReference>
<feature type="transmembrane region" description="Helical" evidence="1">
    <location>
        <begin position="395"/>
        <end position="412"/>
    </location>
</feature>
<feature type="transmembrane region" description="Helical" evidence="1">
    <location>
        <begin position="270"/>
        <end position="291"/>
    </location>
</feature>
<feature type="transmembrane region" description="Helical" evidence="1">
    <location>
        <begin position="455"/>
        <end position="478"/>
    </location>
</feature>
<keyword evidence="1" id="KW-1133">Transmembrane helix</keyword>
<keyword evidence="1" id="KW-0472">Membrane</keyword>
<feature type="transmembrane region" description="Helical" evidence="1">
    <location>
        <begin position="178"/>
        <end position="206"/>
    </location>
</feature>
<evidence type="ECO:0000313" key="3">
    <source>
        <dbReference type="Proteomes" id="UP000822369"/>
    </source>
</evidence>
<name>A0A9D2Y022_NOTFU</name>
<dbReference type="Proteomes" id="UP000822369">
    <property type="component" value="Chromosome 13"/>
</dbReference>
<evidence type="ECO:0000256" key="1">
    <source>
        <dbReference type="SAM" id="Phobius"/>
    </source>
</evidence>
<feature type="transmembrane region" description="Helical" evidence="1">
    <location>
        <begin position="25"/>
        <end position="46"/>
    </location>
</feature>